<dbReference type="InterPro" id="IPR050441">
    <property type="entry name" value="RBM"/>
</dbReference>
<sequence length="202" mass="21841">MSDDEGGRGTRSRSRSKSHDDGASNGGNSLYAAGLPIRLNKAEFEELFAKYGRLASCDLIEDPITHESRGFGFVVYEDKRDAEDALNALNDKEVYGKRIRVEKSKRSKPHAKSPGQWPDKGIARGTALATGHETADRLLGIVRGTVAIDLRHRAIVRATAASVLVTETIAATTDKETDPATVVAKDCSSIAFTSVIQPRTET</sequence>
<name>A0A024TZF8_9STRA</name>
<dbReference type="GO" id="GO:0003723">
    <property type="term" value="F:RNA binding"/>
    <property type="evidence" value="ECO:0007669"/>
    <property type="project" value="UniProtKB-UniRule"/>
</dbReference>
<dbReference type="OrthoDB" id="6159137at2759"/>
<evidence type="ECO:0000259" key="3">
    <source>
        <dbReference type="PROSITE" id="PS50102"/>
    </source>
</evidence>
<dbReference type="EMBL" id="KI913969">
    <property type="protein sequence ID" value="ETV98747.1"/>
    <property type="molecule type" value="Genomic_DNA"/>
</dbReference>
<dbReference type="Gene3D" id="3.30.70.330">
    <property type="match status" value="1"/>
</dbReference>
<dbReference type="PROSITE" id="PS50102">
    <property type="entry name" value="RRM"/>
    <property type="match status" value="1"/>
</dbReference>
<organism evidence="4">
    <name type="scientific">Aphanomyces invadans</name>
    <dbReference type="NCBI Taxonomy" id="157072"/>
    <lineage>
        <taxon>Eukaryota</taxon>
        <taxon>Sar</taxon>
        <taxon>Stramenopiles</taxon>
        <taxon>Oomycota</taxon>
        <taxon>Saprolegniomycetes</taxon>
        <taxon>Saprolegniales</taxon>
        <taxon>Verrucalvaceae</taxon>
        <taxon>Aphanomyces</taxon>
    </lineage>
</organism>
<dbReference type="VEuPathDB" id="FungiDB:H310_08819"/>
<feature type="domain" description="RRM" evidence="3">
    <location>
        <begin position="28"/>
        <end position="106"/>
    </location>
</feature>
<dbReference type="STRING" id="157072.A0A024TZF8"/>
<dbReference type="RefSeq" id="XP_008872944.1">
    <property type="nucleotide sequence ID" value="XM_008874722.1"/>
</dbReference>
<keyword evidence="1" id="KW-0694">RNA-binding</keyword>
<dbReference type="SMART" id="SM00360">
    <property type="entry name" value="RRM"/>
    <property type="match status" value="1"/>
</dbReference>
<gene>
    <name evidence="4" type="ORF">H310_08819</name>
</gene>
<evidence type="ECO:0000256" key="2">
    <source>
        <dbReference type="SAM" id="MobiDB-lite"/>
    </source>
</evidence>
<dbReference type="AlphaFoldDB" id="A0A024TZF8"/>
<dbReference type="Pfam" id="PF00076">
    <property type="entry name" value="RRM_1"/>
    <property type="match status" value="1"/>
</dbReference>
<accession>A0A024TZF8</accession>
<dbReference type="SUPFAM" id="SSF54928">
    <property type="entry name" value="RNA-binding domain, RBD"/>
    <property type="match status" value="1"/>
</dbReference>
<evidence type="ECO:0000313" key="4">
    <source>
        <dbReference type="EMBL" id="ETV98747.1"/>
    </source>
</evidence>
<evidence type="ECO:0000256" key="1">
    <source>
        <dbReference type="PROSITE-ProRule" id="PRU00176"/>
    </source>
</evidence>
<dbReference type="InterPro" id="IPR000504">
    <property type="entry name" value="RRM_dom"/>
</dbReference>
<dbReference type="PANTHER" id="PTHR48034">
    <property type="entry name" value="TRANSFORMER-2 SEX-DETERMINING PROTEIN-RELATED"/>
    <property type="match status" value="1"/>
</dbReference>
<dbReference type="eggNOG" id="ENOG502S6ZC">
    <property type="taxonomic scope" value="Eukaryota"/>
</dbReference>
<dbReference type="InterPro" id="IPR035979">
    <property type="entry name" value="RBD_domain_sf"/>
</dbReference>
<proteinExistence type="predicted"/>
<feature type="region of interest" description="Disordered" evidence="2">
    <location>
        <begin position="102"/>
        <end position="122"/>
    </location>
</feature>
<reference evidence="4" key="1">
    <citation type="submission" date="2013-12" db="EMBL/GenBank/DDBJ databases">
        <title>The Genome Sequence of Aphanomyces invadans NJM9701.</title>
        <authorList>
            <consortium name="The Broad Institute Genomics Platform"/>
            <person name="Russ C."/>
            <person name="Tyler B."/>
            <person name="van West P."/>
            <person name="Dieguez-Uribeondo J."/>
            <person name="Young S.K."/>
            <person name="Zeng Q."/>
            <person name="Gargeya S."/>
            <person name="Fitzgerald M."/>
            <person name="Abouelleil A."/>
            <person name="Alvarado L."/>
            <person name="Chapman S.B."/>
            <person name="Gainer-Dewar J."/>
            <person name="Goldberg J."/>
            <person name="Griggs A."/>
            <person name="Gujja S."/>
            <person name="Hansen M."/>
            <person name="Howarth C."/>
            <person name="Imamovic A."/>
            <person name="Ireland A."/>
            <person name="Larimer J."/>
            <person name="McCowan C."/>
            <person name="Murphy C."/>
            <person name="Pearson M."/>
            <person name="Poon T.W."/>
            <person name="Priest M."/>
            <person name="Roberts A."/>
            <person name="Saif S."/>
            <person name="Shea T."/>
            <person name="Sykes S."/>
            <person name="Wortman J."/>
            <person name="Nusbaum C."/>
            <person name="Birren B."/>
        </authorList>
    </citation>
    <scope>NUCLEOTIDE SEQUENCE [LARGE SCALE GENOMIC DNA]</scope>
    <source>
        <strain evidence="4">NJM9701</strain>
    </source>
</reference>
<protein>
    <recommendedName>
        <fullName evidence="3">RRM domain-containing protein</fullName>
    </recommendedName>
</protein>
<dbReference type="InterPro" id="IPR012677">
    <property type="entry name" value="Nucleotide-bd_a/b_plait_sf"/>
</dbReference>
<dbReference type="GeneID" id="20085869"/>
<feature type="region of interest" description="Disordered" evidence="2">
    <location>
        <begin position="1"/>
        <end position="29"/>
    </location>
</feature>